<dbReference type="HOGENOM" id="CLU_071205_1_0_1"/>
<gene>
    <name evidence="5" type="primary">20214932</name>
    <name evidence="4" type="ORF">HELRODRAFT_73787</name>
</gene>
<dbReference type="GO" id="GO:0016020">
    <property type="term" value="C:membrane"/>
    <property type="evidence" value="ECO:0007669"/>
    <property type="project" value="InterPro"/>
</dbReference>
<evidence type="ECO:0000313" key="5">
    <source>
        <dbReference type="EnsemblMetazoa" id="HelroP73787"/>
    </source>
</evidence>
<dbReference type="PANTHER" id="PTHR12157:SF21">
    <property type="entry name" value="RAB3 INTERACTING MOLECULE, ISOFORM F"/>
    <property type="match status" value="1"/>
</dbReference>
<dbReference type="PANTHER" id="PTHR12157">
    <property type="entry name" value="REGULATING SYNAPTIC MEMBRANE EXOCYTOSIS PROTEIN"/>
    <property type="match status" value="1"/>
</dbReference>
<reference evidence="4 6" key="2">
    <citation type="journal article" date="2013" name="Nature">
        <title>Insights into bilaterian evolution from three spiralian genomes.</title>
        <authorList>
            <person name="Simakov O."/>
            <person name="Marletaz F."/>
            <person name="Cho S.J."/>
            <person name="Edsinger-Gonzales E."/>
            <person name="Havlak P."/>
            <person name="Hellsten U."/>
            <person name="Kuo D.H."/>
            <person name="Larsson T."/>
            <person name="Lv J."/>
            <person name="Arendt D."/>
            <person name="Savage R."/>
            <person name="Osoegawa K."/>
            <person name="de Jong P."/>
            <person name="Grimwood J."/>
            <person name="Chapman J.A."/>
            <person name="Shapiro H."/>
            <person name="Aerts A."/>
            <person name="Otillar R.P."/>
            <person name="Terry A.Y."/>
            <person name="Boore J.L."/>
            <person name="Grigoriev I.V."/>
            <person name="Lindberg D.R."/>
            <person name="Seaver E.C."/>
            <person name="Weisblat D.A."/>
            <person name="Putnam N.H."/>
            <person name="Rokhsar D.S."/>
        </authorList>
    </citation>
    <scope>NUCLEOTIDE SEQUENCE</scope>
</reference>
<dbReference type="STRING" id="6412.T1G1I4"/>
<feature type="domain" description="C2" evidence="3">
    <location>
        <begin position="26"/>
        <end position="144"/>
    </location>
</feature>
<comment type="subcellular location">
    <subcellularLocation>
        <location evidence="2">Synapse</location>
    </subcellularLocation>
</comment>
<dbReference type="GeneID" id="20214932"/>
<protein>
    <recommendedName>
        <fullName evidence="3">C2 domain-containing protein</fullName>
    </recommendedName>
</protein>
<dbReference type="InterPro" id="IPR039032">
    <property type="entry name" value="Rim-like"/>
</dbReference>
<dbReference type="InterPro" id="IPR035892">
    <property type="entry name" value="C2_domain_sf"/>
</dbReference>
<dbReference type="GO" id="GO:0031267">
    <property type="term" value="F:small GTPase binding"/>
    <property type="evidence" value="ECO:0007669"/>
    <property type="project" value="InterPro"/>
</dbReference>
<evidence type="ECO:0000313" key="6">
    <source>
        <dbReference type="Proteomes" id="UP000015101"/>
    </source>
</evidence>
<evidence type="ECO:0000313" key="4">
    <source>
        <dbReference type="EMBL" id="ESO09214.1"/>
    </source>
</evidence>
<dbReference type="Proteomes" id="UP000015101">
    <property type="component" value="Unassembled WGS sequence"/>
</dbReference>
<dbReference type="InterPro" id="IPR000008">
    <property type="entry name" value="C2_dom"/>
</dbReference>
<dbReference type="GO" id="GO:0045202">
    <property type="term" value="C:synapse"/>
    <property type="evidence" value="ECO:0007669"/>
    <property type="project" value="UniProtKB-SubCell"/>
</dbReference>
<reference evidence="5" key="3">
    <citation type="submission" date="2015-06" db="UniProtKB">
        <authorList>
            <consortium name="EnsemblMetazoa"/>
        </authorList>
    </citation>
    <scope>IDENTIFICATION</scope>
</reference>
<dbReference type="PROSITE" id="PS50004">
    <property type="entry name" value="C2"/>
    <property type="match status" value="1"/>
</dbReference>
<dbReference type="eggNOG" id="KOG2060">
    <property type="taxonomic scope" value="Eukaryota"/>
</dbReference>
<dbReference type="RefSeq" id="XP_009012307.1">
    <property type="nucleotide sequence ID" value="XM_009014059.1"/>
</dbReference>
<dbReference type="InParanoid" id="T1G1I4"/>
<keyword evidence="1" id="KW-0770">Synapse</keyword>
<evidence type="ECO:0000256" key="2">
    <source>
        <dbReference type="ARBA" id="ARBA00034103"/>
    </source>
</evidence>
<evidence type="ECO:0000256" key="1">
    <source>
        <dbReference type="ARBA" id="ARBA00023018"/>
    </source>
</evidence>
<dbReference type="EMBL" id="KB095959">
    <property type="protein sequence ID" value="ESO09214.1"/>
    <property type="molecule type" value="Genomic_DNA"/>
</dbReference>
<evidence type="ECO:0000259" key="3">
    <source>
        <dbReference type="PROSITE" id="PS50004"/>
    </source>
</evidence>
<dbReference type="OMA" id="SPCMGEI"/>
<dbReference type="EnsemblMetazoa" id="HelroT73787">
    <property type="protein sequence ID" value="HelroP73787"/>
    <property type="gene ID" value="HelroG73787"/>
</dbReference>
<dbReference type="Gene3D" id="2.60.40.150">
    <property type="entry name" value="C2 domain"/>
    <property type="match status" value="1"/>
</dbReference>
<dbReference type="OrthoDB" id="420032at2759"/>
<dbReference type="SUPFAM" id="SSF49562">
    <property type="entry name" value="C2 domain (Calcium/lipid-binding domain, CaLB)"/>
    <property type="match status" value="1"/>
</dbReference>
<sequence>SGKYGGFLEGLGPSQLVGRQALGSPCMGEIQLSIADTKGRLEVEVIRARGLTAKIGSKVLPAPYIKVYLMDGKTRIEKQKTSTARRTLDPLYQQQLCFVEPHRHRNLHVTVWGDYGRSERKVFMGVAQIKLDDLDLSSMAIGWYKLFSNSSLVGTHTTPSLSNN</sequence>
<dbReference type="KEGG" id="hro:HELRODRAFT_73787"/>
<name>T1G1I4_HELRO</name>
<dbReference type="FunFam" id="2.60.40.150:FF:000001">
    <property type="entry name" value="Regulating synaptic membrane exocytosis 3, isoform CRA_a"/>
    <property type="match status" value="1"/>
</dbReference>
<dbReference type="EMBL" id="AMQM01002914">
    <property type="status" value="NOT_ANNOTATED_CDS"/>
    <property type="molecule type" value="Genomic_DNA"/>
</dbReference>
<keyword evidence="6" id="KW-1185">Reference proteome</keyword>
<reference evidence="6" key="1">
    <citation type="submission" date="2012-12" db="EMBL/GenBank/DDBJ databases">
        <authorList>
            <person name="Hellsten U."/>
            <person name="Grimwood J."/>
            <person name="Chapman J.A."/>
            <person name="Shapiro H."/>
            <person name="Aerts A."/>
            <person name="Otillar R.P."/>
            <person name="Terry A.Y."/>
            <person name="Boore J.L."/>
            <person name="Simakov O."/>
            <person name="Marletaz F."/>
            <person name="Cho S.-J."/>
            <person name="Edsinger-Gonzales E."/>
            <person name="Havlak P."/>
            <person name="Kuo D.-H."/>
            <person name="Larsson T."/>
            <person name="Lv J."/>
            <person name="Arendt D."/>
            <person name="Savage R."/>
            <person name="Osoegawa K."/>
            <person name="de Jong P."/>
            <person name="Lindberg D.R."/>
            <person name="Seaver E.C."/>
            <person name="Weisblat D.A."/>
            <person name="Putnam N.H."/>
            <person name="Grigoriev I.V."/>
            <person name="Rokhsar D.S."/>
        </authorList>
    </citation>
    <scope>NUCLEOTIDE SEQUENCE</scope>
</reference>
<dbReference type="SMART" id="SM00239">
    <property type="entry name" value="C2"/>
    <property type="match status" value="1"/>
</dbReference>
<dbReference type="Pfam" id="PF00168">
    <property type="entry name" value="C2"/>
    <property type="match status" value="1"/>
</dbReference>
<accession>T1G1I4</accession>
<dbReference type="CTD" id="20214932"/>
<dbReference type="GO" id="GO:0006887">
    <property type="term" value="P:exocytosis"/>
    <property type="evidence" value="ECO:0007669"/>
    <property type="project" value="InterPro"/>
</dbReference>
<organism evidence="5 6">
    <name type="scientific">Helobdella robusta</name>
    <name type="common">Californian leech</name>
    <dbReference type="NCBI Taxonomy" id="6412"/>
    <lineage>
        <taxon>Eukaryota</taxon>
        <taxon>Metazoa</taxon>
        <taxon>Spiralia</taxon>
        <taxon>Lophotrochozoa</taxon>
        <taxon>Annelida</taxon>
        <taxon>Clitellata</taxon>
        <taxon>Hirudinea</taxon>
        <taxon>Rhynchobdellida</taxon>
        <taxon>Glossiphoniidae</taxon>
        <taxon>Helobdella</taxon>
    </lineage>
</organism>
<dbReference type="AlphaFoldDB" id="T1G1I4"/>
<proteinExistence type="predicted"/>